<evidence type="ECO:0000256" key="3">
    <source>
        <dbReference type="ARBA" id="ARBA00022833"/>
    </source>
</evidence>
<dbReference type="Pfam" id="PF01753">
    <property type="entry name" value="zf-MYND"/>
    <property type="match status" value="1"/>
</dbReference>
<name>A0AAD3DD12_9STRA</name>
<evidence type="ECO:0000256" key="2">
    <source>
        <dbReference type="ARBA" id="ARBA00022771"/>
    </source>
</evidence>
<dbReference type="AlphaFoldDB" id="A0AAD3DD12"/>
<dbReference type="EMBL" id="BLLK01000075">
    <property type="protein sequence ID" value="GFH61732.1"/>
    <property type="molecule type" value="Genomic_DNA"/>
</dbReference>
<sequence>MQKFKGAKARLFAELCHFYISAAEDQCNDAPYEVPLFSGLSPHQRLHLVREVMIGLLCENELMFPDTIQHHAAYLALTRYILECNVAVEIDCIECYNNIGDDLFDVPKSDDQVKSGRMRAEKRTEEELQQLDIKFALMEHTAEKTQKKMQRSTNIDDNETYQVKEESPQDLIQKLADILEHDNKTRELLFQGGPISKSDRESIRELNSDEKFAFKWRILLDNALQDGDSYLAQMNFDFKCTNNKKWVEAIRLLFFEDDLFKYSSLTHAQKSLVLSGYISDWSYSDPSKLPFIRELEKQNSILRKEYEENWDENRISYDQRCIYAVSSSQIYAGIAHKEWLQDFVSKCDEKKINILTGSDYQVRLEIFHETNENHLDGLKMPYGAVHECRVNTFWRPEKFESMFGKVKTRYCYNTKECYKSEDLRECSRCRIALYCSIECQHKHWPEHKRICKQLAKLRKDKAEIQEMAKSRSF</sequence>
<dbReference type="GO" id="GO:0008270">
    <property type="term" value="F:zinc ion binding"/>
    <property type="evidence" value="ECO:0007669"/>
    <property type="project" value="UniProtKB-KW"/>
</dbReference>
<evidence type="ECO:0000313" key="7">
    <source>
        <dbReference type="Proteomes" id="UP001054902"/>
    </source>
</evidence>
<evidence type="ECO:0000259" key="5">
    <source>
        <dbReference type="PROSITE" id="PS50865"/>
    </source>
</evidence>
<dbReference type="SUPFAM" id="SSF144232">
    <property type="entry name" value="HIT/MYND zinc finger-like"/>
    <property type="match status" value="1"/>
</dbReference>
<accession>A0AAD3DD12</accession>
<organism evidence="6 7">
    <name type="scientific">Chaetoceros tenuissimus</name>
    <dbReference type="NCBI Taxonomy" id="426638"/>
    <lineage>
        <taxon>Eukaryota</taxon>
        <taxon>Sar</taxon>
        <taxon>Stramenopiles</taxon>
        <taxon>Ochrophyta</taxon>
        <taxon>Bacillariophyta</taxon>
        <taxon>Coscinodiscophyceae</taxon>
        <taxon>Chaetocerotophycidae</taxon>
        <taxon>Chaetocerotales</taxon>
        <taxon>Chaetocerotaceae</taxon>
        <taxon>Chaetoceros</taxon>
    </lineage>
</organism>
<evidence type="ECO:0000256" key="1">
    <source>
        <dbReference type="ARBA" id="ARBA00022723"/>
    </source>
</evidence>
<evidence type="ECO:0000256" key="4">
    <source>
        <dbReference type="PROSITE-ProRule" id="PRU00134"/>
    </source>
</evidence>
<dbReference type="Proteomes" id="UP001054902">
    <property type="component" value="Unassembled WGS sequence"/>
</dbReference>
<dbReference type="InterPro" id="IPR002893">
    <property type="entry name" value="Znf_MYND"/>
</dbReference>
<comment type="caution">
    <text evidence="6">The sequence shown here is derived from an EMBL/GenBank/DDBJ whole genome shotgun (WGS) entry which is preliminary data.</text>
</comment>
<dbReference type="PROSITE" id="PS50865">
    <property type="entry name" value="ZF_MYND_2"/>
    <property type="match status" value="1"/>
</dbReference>
<dbReference type="Gene3D" id="6.10.140.2220">
    <property type="match status" value="1"/>
</dbReference>
<keyword evidence="1" id="KW-0479">Metal-binding</keyword>
<protein>
    <recommendedName>
        <fullName evidence="5">MYND-type domain-containing protein</fullName>
    </recommendedName>
</protein>
<evidence type="ECO:0000313" key="6">
    <source>
        <dbReference type="EMBL" id="GFH61732.1"/>
    </source>
</evidence>
<gene>
    <name evidence="6" type="ORF">CTEN210_18208</name>
</gene>
<keyword evidence="7" id="KW-1185">Reference proteome</keyword>
<proteinExistence type="predicted"/>
<keyword evidence="2 4" id="KW-0863">Zinc-finger</keyword>
<keyword evidence="3" id="KW-0862">Zinc</keyword>
<feature type="domain" description="MYND-type" evidence="5">
    <location>
        <begin position="414"/>
        <end position="451"/>
    </location>
</feature>
<reference evidence="6 7" key="1">
    <citation type="journal article" date="2021" name="Sci. Rep.">
        <title>The genome of the diatom Chaetoceros tenuissimus carries an ancient integrated fragment of an extant virus.</title>
        <authorList>
            <person name="Hongo Y."/>
            <person name="Kimura K."/>
            <person name="Takaki Y."/>
            <person name="Yoshida Y."/>
            <person name="Baba S."/>
            <person name="Kobayashi G."/>
            <person name="Nagasaki K."/>
            <person name="Hano T."/>
            <person name="Tomaru Y."/>
        </authorList>
    </citation>
    <scope>NUCLEOTIDE SEQUENCE [LARGE SCALE GENOMIC DNA]</scope>
    <source>
        <strain evidence="6 7">NIES-3715</strain>
    </source>
</reference>